<dbReference type="EMBL" id="BAABWN010000017">
    <property type="protein sequence ID" value="GAA6169960.1"/>
    <property type="molecule type" value="Genomic_DNA"/>
</dbReference>
<evidence type="ECO:0000313" key="3">
    <source>
        <dbReference type="Proteomes" id="UP001465153"/>
    </source>
</evidence>
<gene>
    <name evidence="2" type="ORF">NBRC116591_37720</name>
</gene>
<evidence type="ECO:0000259" key="1">
    <source>
        <dbReference type="Pfam" id="PF07045"/>
    </source>
</evidence>
<comment type="caution">
    <text evidence="2">The sequence shown here is derived from an EMBL/GenBank/DDBJ whole genome shotgun (WGS) entry which is preliminary data.</text>
</comment>
<sequence>MAKKLLVLSNPNPEGKSAAEEYGAGVKALLAKFGGSIASRSVVSETVVGDFSAAVVMVVEFESEQGLKDFVFGEEYAALVPLRDQAFSQMTLLLAD</sequence>
<dbReference type="Proteomes" id="UP001465153">
    <property type="component" value="Unassembled WGS sequence"/>
</dbReference>
<dbReference type="InterPro" id="IPR010753">
    <property type="entry name" value="DUF1330"/>
</dbReference>
<dbReference type="InterPro" id="IPR011008">
    <property type="entry name" value="Dimeric_a/b-barrel"/>
</dbReference>
<feature type="domain" description="DUF1330" evidence="1">
    <location>
        <begin position="16"/>
        <end position="93"/>
    </location>
</feature>
<proteinExistence type="predicted"/>
<name>A0ABQ0AE84_9GAMM</name>
<dbReference type="RefSeq" id="WP_233088408.1">
    <property type="nucleotide sequence ID" value="NZ_BAABWN010000017.1"/>
</dbReference>
<evidence type="ECO:0000313" key="2">
    <source>
        <dbReference type="EMBL" id="GAA6169960.1"/>
    </source>
</evidence>
<reference evidence="2 3" key="1">
    <citation type="submission" date="2024-04" db="EMBL/GenBank/DDBJ databases">
        <title>Draft genome sequence of Sessilibacter corallicola NBRC 116591.</title>
        <authorList>
            <person name="Miyakawa T."/>
            <person name="Kusuya Y."/>
            <person name="Miura T."/>
        </authorList>
    </citation>
    <scope>NUCLEOTIDE SEQUENCE [LARGE SCALE GENOMIC DNA]</scope>
    <source>
        <strain evidence="2 3">KU-00831-HH</strain>
    </source>
</reference>
<organism evidence="2 3">
    <name type="scientific">Sessilibacter corallicola</name>
    <dbReference type="NCBI Taxonomy" id="2904075"/>
    <lineage>
        <taxon>Bacteria</taxon>
        <taxon>Pseudomonadati</taxon>
        <taxon>Pseudomonadota</taxon>
        <taxon>Gammaproteobacteria</taxon>
        <taxon>Cellvibrionales</taxon>
        <taxon>Cellvibrionaceae</taxon>
        <taxon>Sessilibacter</taxon>
    </lineage>
</organism>
<dbReference type="Pfam" id="PF07045">
    <property type="entry name" value="DUF1330"/>
    <property type="match status" value="1"/>
</dbReference>
<keyword evidence="3" id="KW-1185">Reference proteome</keyword>
<protein>
    <recommendedName>
        <fullName evidence="1">DUF1330 domain-containing protein</fullName>
    </recommendedName>
</protein>
<accession>A0ABQ0AE84</accession>
<dbReference type="Gene3D" id="3.30.70.100">
    <property type="match status" value="1"/>
</dbReference>
<dbReference type="SUPFAM" id="SSF54909">
    <property type="entry name" value="Dimeric alpha+beta barrel"/>
    <property type="match status" value="1"/>
</dbReference>